<feature type="domain" description="Creatinase N-terminal" evidence="5">
    <location>
        <begin position="9"/>
        <end position="133"/>
    </location>
</feature>
<dbReference type="Pfam" id="PF16188">
    <property type="entry name" value="Peptidase_M24_C"/>
    <property type="match status" value="1"/>
</dbReference>
<evidence type="ECO:0000256" key="1">
    <source>
        <dbReference type="ARBA" id="ARBA00008766"/>
    </source>
</evidence>
<evidence type="ECO:0000313" key="8">
    <source>
        <dbReference type="Proteomes" id="UP000214603"/>
    </source>
</evidence>
<dbReference type="Gene3D" id="3.90.230.10">
    <property type="entry name" value="Creatinase/methionine aminopeptidase superfamily"/>
    <property type="match status" value="1"/>
</dbReference>
<dbReference type="OrthoDB" id="9806388at2"/>
<reference evidence="8" key="1">
    <citation type="submission" date="2017-06" db="EMBL/GenBank/DDBJ databases">
        <title>Herbaspirillum phytohormonus sp. nov., isolated from the root nodule of Robinia pseudoacacia in lead-zinc mine.</title>
        <authorList>
            <person name="Fan M."/>
            <person name="Lin Y."/>
        </authorList>
    </citation>
    <scope>NUCLEOTIDE SEQUENCE [LARGE SCALE GENOMIC DNA]</scope>
    <source>
        <strain evidence="8">SC-089</strain>
    </source>
</reference>
<protein>
    <submittedName>
        <fullName evidence="7">Xaa-Pro aminopeptidase</fullName>
    </submittedName>
</protein>
<proteinExistence type="inferred from homology"/>
<dbReference type="Pfam" id="PF16189">
    <property type="entry name" value="Creatinase_N_2"/>
    <property type="match status" value="1"/>
</dbReference>
<evidence type="ECO:0000313" key="7">
    <source>
        <dbReference type="EMBL" id="OWT57403.1"/>
    </source>
</evidence>
<dbReference type="SUPFAM" id="SSF55920">
    <property type="entry name" value="Creatinase/aminopeptidase"/>
    <property type="match status" value="1"/>
</dbReference>
<dbReference type="Pfam" id="PF00557">
    <property type="entry name" value="Peptidase_M24"/>
    <property type="match status" value="1"/>
</dbReference>
<dbReference type="RefSeq" id="WP_088604407.1">
    <property type="nucleotide sequence ID" value="NZ_NJIH01000009.1"/>
</dbReference>
<organism evidence="7 8">
    <name type="scientific">Candidimonas nitroreducens</name>
    <dbReference type="NCBI Taxonomy" id="683354"/>
    <lineage>
        <taxon>Bacteria</taxon>
        <taxon>Pseudomonadati</taxon>
        <taxon>Pseudomonadota</taxon>
        <taxon>Betaproteobacteria</taxon>
        <taxon>Burkholderiales</taxon>
        <taxon>Alcaligenaceae</taxon>
        <taxon>Candidimonas</taxon>
    </lineage>
</organism>
<dbReference type="Gene3D" id="3.40.350.10">
    <property type="entry name" value="Creatinase/prolidase N-terminal domain"/>
    <property type="match status" value="2"/>
</dbReference>
<keyword evidence="7" id="KW-0645">Protease</keyword>
<dbReference type="PANTHER" id="PTHR43763">
    <property type="entry name" value="XAA-PRO AMINOPEPTIDASE 1"/>
    <property type="match status" value="1"/>
</dbReference>
<dbReference type="Pfam" id="PF01321">
    <property type="entry name" value="Creatinase_N"/>
    <property type="match status" value="1"/>
</dbReference>
<dbReference type="AlphaFoldDB" id="A0A225MAT7"/>
<evidence type="ECO:0000259" key="4">
    <source>
        <dbReference type="Pfam" id="PF00557"/>
    </source>
</evidence>
<dbReference type="EMBL" id="NJIH01000009">
    <property type="protein sequence ID" value="OWT57403.1"/>
    <property type="molecule type" value="Genomic_DNA"/>
</dbReference>
<dbReference type="FunFam" id="3.90.230.10:FF:000004">
    <property type="entry name" value="xaa-Pro aminopeptidase 1 isoform X1"/>
    <property type="match status" value="1"/>
</dbReference>
<comment type="caution">
    <text evidence="7">The sequence shown here is derived from an EMBL/GenBank/DDBJ whole genome shotgun (WGS) entry which is preliminary data.</text>
</comment>
<dbReference type="PANTHER" id="PTHR43763:SF6">
    <property type="entry name" value="XAA-PRO AMINOPEPTIDASE 1"/>
    <property type="match status" value="1"/>
</dbReference>
<feature type="domain" description="Peptidase M24" evidence="4">
    <location>
        <begin position="312"/>
        <end position="526"/>
    </location>
</feature>
<dbReference type="InterPro" id="IPR000587">
    <property type="entry name" value="Creatinase_N"/>
</dbReference>
<dbReference type="InterPro" id="IPR050422">
    <property type="entry name" value="X-Pro_aminopeptidase_P"/>
</dbReference>
<name>A0A225MAT7_9BURK</name>
<feature type="domain" description="Peptidase M24 C-terminal" evidence="6">
    <location>
        <begin position="538"/>
        <end position="598"/>
    </location>
</feature>
<sequence>MASSVHADRIAALRVAMAAQRADACIVPSSDPHSSEYLPEHWQARSWLSGFGGSAGTLVVTAKFAGLWTDSRYWEQAEHDLAGTGIQTMRAGAEGVPSFIDWLAAQLPSGSKVAADGQVLSLRAYGQWQAALGQHGIALDTNTDLAGSVWAGRPGLPQRPVYEHLPPYACRTRAENLRAVRAALAEQGADWHWISSLDDIAWLLNLRGSDVSYNPVFVAHALVGRDSACLYVGPGKIDAELCAVLRRDGVDVQPYDAAGTALAGLAQGQKLLVDPARTTVGVLAAAAYVDRVEAVNPSHLLKSRKTDAELAHVRESMEQDGAALCEFFAWFEAARASGETITELTVDERICAARARQRDFVCPSFGTIAAYNANGAMPHYSATEQSHAEIRGDGLLLIDSGGQYQGGTTDITRVLAVGQPSPEQRRDYTVVLKGMIALSRAVFPRGTPGPMLDAIARLPIWQAGVEYGHGTGHGVGYFLNVHEGPQAISYRTPVNPYMGMEPGMITSNEPGLYRPGRWGIRIENLVANRPAARTEFGEFLRFETLTLCPIDRRCIERDMLEAGEIAWLDAYHAEVRERLLPRVQGAARQWLEDWTRPL</sequence>
<dbReference type="InterPro" id="IPR000994">
    <property type="entry name" value="Pept_M24"/>
</dbReference>
<evidence type="ECO:0000259" key="5">
    <source>
        <dbReference type="Pfam" id="PF01321"/>
    </source>
</evidence>
<keyword evidence="8" id="KW-1185">Reference proteome</keyword>
<gene>
    <name evidence="7" type="ORF">CEY11_15885</name>
</gene>
<comment type="similarity">
    <text evidence="1">Belongs to the peptidase M24B family.</text>
</comment>
<dbReference type="GO" id="GO:0005737">
    <property type="term" value="C:cytoplasm"/>
    <property type="evidence" value="ECO:0007669"/>
    <property type="project" value="UniProtKB-ARBA"/>
</dbReference>
<dbReference type="InterPro" id="IPR032416">
    <property type="entry name" value="Peptidase_M24_C"/>
</dbReference>
<dbReference type="CDD" id="cd01085">
    <property type="entry name" value="APP"/>
    <property type="match status" value="1"/>
</dbReference>
<evidence type="ECO:0000256" key="3">
    <source>
        <dbReference type="ARBA" id="ARBA00022801"/>
    </source>
</evidence>
<dbReference type="InterPro" id="IPR033740">
    <property type="entry name" value="Pept_M24B"/>
</dbReference>
<dbReference type="InterPro" id="IPR036005">
    <property type="entry name" value="Creatinase/aminopeptidase-like"/>
</dbReference>
<dbReference type="InterPro" id="IPR029149">
    <property type="entry name" value="Creatin/AminoP/Spt16_N"/>
</dbReference>
<accession>A0A225MAT7</accession>
<dbReference type="GO" id="GO:0046872">
    <property type="term" value="F:metal ion binding"/>
    <property type="evidence" value="ECO:0007669"/>
    <property type="project" value="UniProtKB-KW"/>
</dbReference>
<keyword evidence="2" id="KW-0479">Metal-binding</keyword>
<dbReference type="SUPFAM" id="SSF53092">
    <property type="entry name" value="Creatinase/prolidase N-terminal domain"/>
    <property type="match status" value="1"/>
</dbReference>
<dbReference type="GO" id="GO:0070006">
    <property type="term" value="F:metalloaminopeptidase activity"/>
    <property type="evidence" value="ECO:0007669"/>
    <property type="project" value="InterPro"/>
</dbReference>
<evidence type="ECO:0000259" key="6">
    <source>
        <dbReference type="Pfam" id="PF16188"/>
    </source>
</evidence>
<dbReference type="Proteomes" id="UP000214603">
    <property type="component" value="Unassembled WGS sequence"/>
</dbReference>
<keyword evidence="3" id="KW-0378">Hydrolase</keyword>
<keyword evidence="7" id="KW-0031">Aminopeptidase</keyword>
<evidence type="ECO:0000256" key="2">
    <source>
        <dbReference type="ARBA" id="ARBA00022723"/>
    </source>
</evidence>